<accession>A0A1N7ER92</accession>
<evidence type="ECO:0000313" key="1">
    <source>
        <dbReference type="EMBL" id="SIR90559.1"/>
    </source>
</evidence>
<dbReference type="AlphaFoldDB" id="A0A1N7ER92"/>
<dbReference type="EMBL" id="FTNF01000026">
    <property type="protein sequence ID" value="SIR90559.1"/>
    <property type="molecule type" value="Genomic_DNA"/>
</dbReference>
<dbReference type="OrthoDB" id="3819032at2"/>
<reference evidence="1 2" key="1">
    <citation type="submission" date="2017-01" db="EMBL/GenBank/DDBJ databases">
        <authorList>
            <person name="Mah S.A."/>
            <person name="Swanson W.J."/>
            <person name="Moy G.W."/>
            <person name="Vacquier V.D."/>
        </authorList>
    </citation>
    <scope>NUCLEOTIDE SEQUENCE [LARGE SCALE GENOMIC DNA]</scope>
    <source>
        <strain evidence="1 2">DSM 45758</strain>
    </source>
</reference>
<organism evidence="1 2">
    <name type="scientific">Micromonospora avicenniae</name>
    <dbReference type="NCBI Taxonomy" id="1198245"/>
    <lineage>
        <taxon>Bacteria</taxon>
        <taxon>Bacillati</taxon>
        <taxon>Actinomycetota</taxon>
        <taxon>Actinomycetes</taxon>
        <taxon>Micromonosporales</taxon>
        <taxon>Micromonosporaceae</taxon>
        <taxon>Micromonospora</taxon>
    </lineage>
</organism>
<dbReference type="STRING" id="1198245.SAMN05444858_12644"/>
<keyword evidence="2" id="KW-1185">Reference proteome</keyword>
<gene>
    <name evidence="1" type="ORF">SAMN05444858_12644</name>
</gene>
<dbReference type="Proteomes" id="UP000186004">
    <property type="component" value="Unassembled WGS sequence"/>
</dbReference>
<proteinExistence type="predicted"/>
<protein>
    <recommendedName>
        <fullName evidence="3">DprA winged helix domain-containing protein</fullName>
    </recommendedName>
</protein>
<sequence length="221" mass="24597">MSSDQNRLFESVLATLTDRQREHVEAAYALLEHSREPVHRQELLALQDPTSRDRLEQLLRRTGRVLVQVDGLRFTSGYDDAVAMQLTGSGWQPLTVVERAVLVLVLIYSVAIPRSEERLAQDVWTSPYPTAEEDILRASKAPAVAAKAALSKLVACGLLGRVRDRVDADGGYVPGPQLLRLTPAARERLQDQLILAAAPNHPLAAVIRERRNRTNSRETPR</sequence>
<evidence type="ECO:0008006" key="3">
    <source>
        <dbReference type="Google" id="ProtNLM"/>
    </source>
</evidence>
<dbReference type="RefSeq" id="WP_076473590.1">
    <property type="nucleotide sequence ID" value="NZ_FTNF01000026.1"/>
</dbReference>
<name>A0A1N7ER92_9ACTN</name>
<evidence type="ECO:0000313" key="2">
    <source>
        <dbReference type="Proteomes" id="UP000186004"/>
    </source>
</evidence>